<evidence type="ECO:0000256" key="4">
    <source>
        <dbReference type="ARBA" id="ARBA00023136"/>
    </source>
</evidence>
<feature type="transmembrane region" description="Helical" evidence="5">
    <location>
        <begin position="230"/>
        <end position="247"/>
    </location>
</feature>
<keyword evidence="7" id="KW-0436">Ligase</keyword>
<name>A0A9X3JG90_9LACT</name>
<dbReference type="PANTHER" id="PTHR37422:SF20">
    <property type="entry name" value="O-ANTIGEN POLYMERASE"/>
    <property type="match status" value="1"/>
</dbReference>
<accession>A0A9X3JG90</accession>
<evidence type="ECO:0000259" key="6">
    <source>
        <dbReference type="Pfam" id="PF04932"/>
    </source>
</evidence>
<evidence type="ECO:0000256" key="1">
    <source>
        <dbReference type="ARBA" id="ARBA00004141"/>
    </source>
</evidence>
<dbReference type="InterPro" id="IPR051533">
    <property type="entry name" value="WaaL-like"/>
</dbReference>
<sequence>MVTDELSPLNWQLNRILITILFISNFFPFYITLIVFVVELILLYALGVFRRIDSRQQASPYLWIFIAYSLVISIIFQNIVGAFISLGLAVILVYFHYYQTIIKPYYFEELLNMALIASFILFIFAGLEHLDYIPEWDYTFISDIMGRTHNNRVEATFFNPNYYAMMLEFFIMIGVYKATRTQKLRKKFVYSFISLCNVVALLFTGTRTALVVVIACLFIFFYVYGYKRTAIYSFIAMGAATLTLYYFNLLPRMEDIFYAVTDRFEIWQVAGKALLDNYWFGQGPLTYMHVWQDYGEKYTQHAHNIVLDTLLNYGLIGSSILIVPMIKFGQVINRMRHYPQLRLRLALICAIIGVVLIHGLTDVTIFWVQTGFLFLFIILAAQQMLNEVENHPTIYQKTHRIE</sequence>
<comment type="caution">
    <text evidence="7">The sequence shown here is derived from an EMBL/GenBank/DDBJ whole genome shotgun (WGS) entry which is preliminary data.</text>
</comment>
<dbReference type="GO" id="GO:0016020">
    <property type="term" value="C:membrane"/>
    <property type="evidence" value="ECO:0007669"/>
    <property type="project" value="UniProtKB-SubCell"/>
</dbReference>
<feature type="transmembrane region" description="Helical" evidence="5">
    <location>
        <begin position="82"/>
        <end position="98"/>
    </location>
</feature>
<keyword evidence="8" id="KW-1185">Reference proteome</keyword>
<comment type="subcellular location">
    <subcellularLocation>
        <location evidence="1">Membrane</location>
        <topology evidence="1">Multi-pass membrane protein</topology>
    </subcellularLocation>
</comment>
<evidence type="ECO:0000313" key="7">
    <source>
        <dbReference type="EMBL" id="MCZ0725279.1"/>
    </source>
</evidence>
<feature type="transmembrane region" description="Helical" evidence="5">
    <location>
        <begin position="209"/>
        <end position="225"/>
    </location>
</feature>
<feature type="transmembrane region" description="Helical" evidence="5">
    <location>
        <begin position="188"/>
        <end position="203"/>
    </location>
</feature>
<keyword evidence="4 5" id="KW-0472">Membrane</keyword>
<dbReference type="Proteomes" id="UP001146670">
    <property type="component" value="Unassembled WGS sequence"/>
</dbReference>
<evidence type="ECO:0000256" key="5">
    <source>
        <dbReference type="SAM" id="Phobius"/>
    </source>
</evidence>
<keyword evidence="3 5" id="KW-1133">Transmembrane helix</keyword>
<feature type="transmembrane region" description="Helical" evidence="5">
    <location>
        <begin position="310"/>
        <end position="329"/>
    </location>
</feature>
<proteinExistence type="predicted"/>
<dbReference type="EMBL" id="JAPRFR010000001">
    <property type="protein sequence ID" value="MCZ0725279.1"/>
    <property type="molecule type" value="Genomic_DNA"/>
</dbReference>
<dbReference type="PANTHER" id="PTHR37422">
    <property type="entry name" value="TEICHURONIC ACID BIOSYNTHESIS PROTEIN TUAE"/>
    <property type="match status" value="1"/>
</dbReference>
<dbReference type="Pfam" id="PF04932">
    <property type="entry name" value="Wzy_C"/>
    <property type="match status" value="1"/>
</dbReference>
<reference evidence="7" key="1">
    <citation type="submission" date="2022-12" db="EMBL/GenBank/DDBJ databases">
        <title>Description and comparative metabolic analysis of Aerococcus sp. nov., isolated from the feces of a pig.</title>
        <authorList>
            <person name="Chang Y.-H."/>
        </authorList>
    </citation>
    <scope>NUCLEOTIDE SEQUENCE</scope>
    <source>
        <strain evidence="7">YH-aer222</strain>
    </source>
</reference>
<evidence type="ECO:0000256" key="2">
    <source>
        <dbReference type="ARBA" id="ARBA00022692"/>
    </source>
</evidence>
<evidence type="ECO:0000256" key="3">
    <source>
        <dbReference type="ARBA" id="ARBA00022989"/>
    </source>
</evidence>
<protein>
    <submittedName>
        <fullName evidence="7">O-antigen ligase family protein</fullName>
    </submittedName>
</protein>
<dbReference type="GO" id="GO:0016874">
    <property type="term" value="F:ligase activity"/>
    <property type="evidence" value="ECO:0007669"/>
    <property type="project" value="UniProtKB-KW"/>
</dbReference>
<dbReference type="InterPro" id="IPR007016">
    <property type="entry name" value="O-antigen_ligase-rel_domated"/>
</dbReference>
<evidence type="ECO:0000313" key="8">
    <source>
        <dbReference type="Proteomes" id="UP001146670"/>
    </source>
</evidence>
<gene>
    <name evidence="7" type="ORF">OW157_01705</name>
</gene>
<feature type="domain" description="O-antigen ligase-related" evidence="6">
    <location>
        <begin position="193"/>
        <end position="321"/>
    </location>
</feature>
<feature type="transmembrane region" description="Helical" evidence="5">
    <location>
        <begin position="16"/>
        <end position="46"/>
    </location>
</feature>
<keyword evidence="2 5" id="KW-0812">Transmembrane</keyword>
<dbReference type="AlphaFoldDB" id="A0A9X3JG90"/>
<feature type="transmembrane region" description="Helical" evidence="5">
    <location>
        <begin position="110"/>
        <end position="127"/>
    </location>
</feature>
<feature type="transmembrane region" description="Helical" evidence="5">
    <location>
        <begin position="341"/>
        <end position="360"/>
    </location>
</feature>
<feature type="transmembrane region" description="Helical" evidence="5">
    <location>
        <begin position="58"/>
        <end position="76"/>
    </location>
</feature>
<dbReference type="RefSeq" id="WP_268751603.1">
    <property type="nucleotide sequence ID" value="NZ_JAPRFQ010000001.1"/>
</dbReference>
<feature type="transmembrane region" description="Helical" evidence="5">
    <location>
        <begin position="160"/>
        <end position="176"/>
    </location>
</feature>
<organism evidence="7 8">
    <name type="scientific">Aerococcus kribbianus</name>
    <dbReference type="NCBI Taxonomy" id="2999064"/>
    <lineage>
        <taxon>Bacteria</taxon>
        <taxon>Bacillati</taxon>
        <taxon>Bacillota</taxon>
        <taxon>Bacilli</taxon>
        <taxon>Lactobacillales</taxon>
        <taxon>Aerococcaceae</taxon>
        <taxon>Aerococcus</taxon>
    </lineage>
</organism>